<sequence>MKLQLKKYIEQQNDWPQSGYHIMAQYSEEKIIVYQSYRPDIGNFAAKNQYFGGEFSLNRMTWIKPNFLWMMFRNGWGTKEGQEVVLAIHLKREAFENYVQNAVYSSFKPELYDSYNVWQEDIQKSNVRLQWDPDHDPYGTKLDRRAIQIGLRNEFIKSYAKDDIIQIEDISEFVKEQYEFVKSNDLTALLIPDEKPLIFQNDDLNKYLMLK</sequence>
<organism evidence="1 2">
    <name type="scientific">Aquimarina aggregata</name>
    <dbReference type="NCBI Taxonomy" id="1642818"/>
    <lineage>
        <taxon>Bacteria</taxon>
        <taxon>Pseudomonadati</taxon>
        <taxon>Bacteroidota</taxon>
        <taxon>Flavobacteriia</taxon>
        <taxon>Flavobacteriales</taxon>
        <taxon>Flavobacteriaceae</taxon>
        <taxon>Aquimarina</taxon>
    </lineage>
</organism>
<keyword evidence="2" id="KW-1185">Reference proteome</keyword>
<dbReference type="EMBL" id="LQRT01000002">
    <property type="protein sequence ID" value="KZS42432.1"/>
    <property type="molecule type" value="Genomic_DNA"/>
</dbReference>
<name>A0A163CHY6_9FLAO</name>
<dbReference type="PANTHER" id="PTHR38567:SF1">
    <property type="entry name" value="DUF4291 DOMAIN-CONTAINING PROTEIN"/>
    <property type="match status" value="1"/>
</dbReference>
<accession>A0A163CHY6</accession>
<dbReference type="Pfam" id="PF14124">
    <property type="entry name" value="DUF4291"/>
    <property type="match status" value="1"/>
</dbReference>
<evidence type="ECO:0000313" key="1">
    <source>
        <dbReference type="EMBL" id="KZS42432.1"/>
    </source>
</evidence>
<dbReference type="AlphaFoldDB" id="A0A163CHY6"/>
<evidence type="ECO:0000313" key="2">
    <source>
        <dbReference type="Proteomes" id="UP000076715"/>
    </source>
</evidence>
<evidence type="ECO:0008006" key="3">
    <source>
        <dbReference type="Google" id="ProtNLM"/>
    </source>
</evidence>
<dbReference type="RefSeq" id="WP_066310152.1">
    <property type="nucleotide sequence ID" value="NZ_CANLSS010000001.1"/>
</dbReference>
<dbReference type="Proteomes" id="UP000076715">
    <property type="component" value="Unassembled WGS sequence"/>
</dbReference>
<gene>
    <name evidence="1" type="ORF">AWE51_03035</name>
</gene>
<protein>
    <recommendedName>
        <fullName evidence="3">DUF4291 domain-containing protein</fullName>
    </recommendedName>
</protein>
<reference evidence="1 2" key="1">
    <citation type="submission" date="2016-01" db="EMBL/GenBank/DDBJ databases">
        <title>The draft genome sequence of Aquimarina sp. RZW4-3-2.</title>
        <authorList>
            <person name="Wang Y."/>
        </authorList>
    </citation>
    <scope>NUCLEOTIDE SEQUENCE [LARGE SCALE GENOMIC DNA]</scope>
    <source>
        <strain evidence="1 2">RZW4-3-2</strain>
    </source>
</reference>
<dbReference type="InterPro" id="IPR025633">
    <property type="entry name" value="DUF4291"/>
</dbReference>
<proteinExistence type="predicted"/>
<dbReference type="STRING" id="1642818.AWE51_03035"/>
<dbReference type="OrthoDB" id="65842at2"/>
<dbReference type="PANTHER" id="PTHR38567">
    <property type="entry name" value="DUF4291 DOMAIN-CONTAINING PROTEIN"/>
    <property type="match status" value="1"/>
</dbReference>
<comment type="caution">
    <text evidence="1">The sequence shown here is derived from an EMBL/GenBank/DDBJ whole genome shotgun (WGS) entry which is preliminary data.</text>
</comment>